<dbReference type="AlphaFoldDB" id="A0A382H5K4"/>
<dbReference type="InterPro" id="IPR031730">
    <property type="entry name" value="Carbam_trans_C"/>
</dbReference>
<feature type="domain" description="Carbamoyltransferase C-terminal" evidence="1">
    <location>
        <begin position="1"/>
        <end position="152"/>
    </location>
</feature>
<name>A0A382H5K4_9ZZZZ</name>
<gene>
    <name evidence="2" type="ORF">METZ01_LOCUS235269</name>
</gene>
<reference evidence="2" key="1">
    <citation type="submission" date="2018-05" db="EMBL/GenBank/DDBJ databases">
        <authorList>
            <person name="Lanie J.A."/>
            <person name="Ng W.-L."/>
            <person name="Kazmierczak K.M."/>
            <person name="Andrzejewski T.M."/>
            <person name="Davidsen T.M."/>
            <person name="Wayne K.J."/>
            <person name="Tettelin H."/>
            <person name="Glass J.I."/>
            <person name="Rusch D."/>
            <person name="Podicherti R."/>
            <person name="Tsui H.-C.T."/>
            <person name="Winkler M.E."/>
        </authorList>
    </citation>
    <scope>NUCLEOTIDE SEQUENCE</scope>
</reference>
<accession>A0A382H5K4</accession>
<evidence type="ECO:0000313" key="2">
    <source>
        <dbReference type="EMBL" id="SVB82415.1"/>
    </source>
</evidence>
<sequence length="158" mass="18338">MEFGPRALGNRSIIANPMLEDTRQKINSTVKRRPSYQPFCPSILEEERERLFKNSFSHKNMAIAFRMKDEYIKDLPCAVHVDGTARPQFVEEKDNPNYYRYLKALKDITGYGVSLNTSYNLHGRTIVRTPQDAIIDFIDCNIDELFIEGFRVKLKKGT</sequence>
<evidence type="ECO:0000259" key="1">
    <source>
        <dbReference type="Pfam" id="PF16861"/>
    </source>
</evidence>
<proteinExistence type="predicted"/>
<dbReference type="EMBL" id="UINC01059232">
    <property type="protein sequence ID" value="SVB82415.1"/>
    <property type="molecule type" value="Genomic_DNA"/>
</dbReference>
<dbReference type="InterPro" id="IPR038152">
    <property type="entry name" value="Carbam_trans_C_sf"/>
</dbReference>
<dbReference type="Gene3D" id="3.90.870.20">
    <property type="entry name" value="Carbamoyltransferase, C-terminal domain"/>
    <property type="match status" value="1"/>
</dbReference>
<dbReference type="PANTHER" id="PTHR34847:SF1">
    <property type="entry name" value="NODULATION PROTEIN U"/>
    <property type="match status" value="1"/>
</dbReference>
<dbReference type="InterPro" id="IPR051338">
    <property type="entry name" value="NodU/CmcH_Carbamoyltrnsfr"/>
</dbReference>
<protein>
    <recommendedName>
        <fullName evidence="1">Carbamoyltransferase C-terminal domain-containing protein</fullName>
    </recommendedName>
</protein>
<organism evidence="2">
    <name type="scientific">marine metagenome</name>
    <dbReference type="NCBI Taxonomy" id="408172"/>
    <lineage>
        <taxon>unclassified sequences</taxon>
        <taxon>metagenomes</taxon>
        <taxon>ecological metagenomes</taxon>
    </lineage>
</organism>
<dbReference type="Pfam" id="PF16861">
    <property type="entry name" value="Carbam_trans_C"/>
    <property type="match status" value="1"/>
</dbReference>
<dbReference type="PANTHER" id="PTHR34847">
    <property type="entry name" value="NODULATION PROTEIN U"/>
    <property type="match status" value="1"/>
</dbReference>